<dbReference type="EMBL" id="NEXV01000743">
    <property type="protein sequence ID" value="PIG69266.1"/>
    <property type="molecule type" value="Genomic_DNA"/>
</dbReference>
<dbReference type="PANTHER" id="PTHR42699:SF1">
    <property type="entry name" value="CYSTATHIONINE GAMMA-SYNTHASE-RELATED"/>
    <property type="match status" value="1"/>
</dbReference>
<proteinExistence type="inferred from homology"/>
<organism evidence="4 5">
    <name type="scientific">Aspergillus arachidicola</name>
    <dbReference type="NCBI Taxonomy" id="656916"/>
    <lineage>
        <taxon>Eukaryota</taxon>
        <taxon>Fungi</taxon>
        <taxon>Dikarya</taxon>
        <taxon>Ascomycota</taxon>
        <taxon>Pezizomycotina</taxon>
        <taxon>Eurotiomycetes</taxon>
        <taxon>Eurotiomycetidae</taxon>
        <taxon>Eurotiales</taxon>
        <taxon>Aspergillaceae</taxon>
        <taxon>Aspergillus</taxon>
        <taxon>Aspergillus subgen. Circumdati</taxon>
    </lineage>
</organism>
<dbReference type="SUPFAM" id="SSF53383">
    <property type="entry name" value="PLP-dependent transferases"/>
    <property type="match status" value="1"/>
</dbReference>
<name>A0A2G7ELL6_9EURO</name>
<evidence type="ECO:0000256" key="1">
    <source>
        <dbReference type="ARBA" id="ARBA00001933"/>
    </source>
</evidence>
<gene>
    <name evidence="4" type="ORF">AARAC_006160</name>
</gene>
<reference evidence="4 5" key="1">
    <citation type="submission" date="2017-05" db="EMBL/GenBank/DDBJ databases">
        <title>Genome sequence for an aflatoxigenic pathogen of Argentinian peanut, Aspergillus arachidicola.</title>
        <authorList>
            <person name="Moore G."/>
            <person name="Beltz S.B."/>
            <person name="Mack B.M."/>
        </authorList>
    </citation>
    <scope>NUCLEOTIDE SEQUENCE [LARGE SCALE GENOMIC DNA]</scope>
    <source>
        <strain evidence="4 5">CBS 117610</strain>
    </source>
</reference>
<dbReference type="InterPro" id="IPR015421">
    <property type="entry name" value="PyrdxlP-dep_Trfase_major"/>
</dbReference>
<evidence type="ECO:0000313" key="5">
    <source>
        <dbReference type="Proteomes" id="UP000231358"/>
    </source>
</evidence>
<dbReference type="GO" id="GO:0030170">
    <property type="term" value="F:pyridoxal phosphate binding"/>
    <property type="evidence" value="ECO:0007669"/>
    <property type="project" value="InterPro"/>
</dbReference>
<dbReference type="PANTHER" id="PTHR42699">
    <property type="match status" value="1"/>
</dbReference>
<keyword evidence="5" id="KW-1185">Reference proteome</keyword>
<dbReference type="InterPro" id="IPR015424">
    <property type="entry name" value="PyrdxlP-dep_Trfase"/>
</dbReference>
<sequence length="369" mass="41171">MQVLAGSACPLGSELSGGVCNNWGSILASNGNGHILLSGRDLSATHKLQKAELVEKLSYTPPSSSHPVYQTICARIANLIERAAPRPPGKILVKETDVFLYPSGMSAIYQVHQMLLDWRGLESAIVGFPYEVTIKMMEAYGPSFKFYSLGTDEQIHEFELYLESKAKKAQGPFLQAVRCECPSNPLLWTVDLERMRRLADQYDFVVIVDETIGSLPTLMFWTLQIFVVLNPNSRYYTSLKTSLGDFYTSDLYVNDAIQLEINSRDFLQRAAQLNSTAEDHANYLHPFASDPSSVVNAVHYPKKSTSVQRYKARMRQATDDFTTGYGCLLTVASASVFFDNLDVRKGPSLGAHITLAQPYVQMVLQKQKK</sequence>
<dbReference type="Pfam" id="PF01053">
    <property type="entry name" value="Cys_Met_Meta_PP"/>
    <property type="match status" value="1"/>
</dbReference>
<dbReference type="Gene3D" id="3.40.640.10">
    <property type="entry name" value="Type I PLP-dependent aspartate aminotransferase-like (Major domain)"/>
    <property type="match status" value="1"/>
</dbReference>
<dbReference type="GO" id="GO:0003962">
    <property type="term" value="F:cystathionine gamma-synthase activity"/>
    <property type="evidence" value="ECO:0007669"/>
    <property type="project" value="TreeGrafter"/>
</dbReference>
<dbReference type="Proteomes" id="UP000231358">
    <property type="component" value="Unassembled WGS sequence"/>
</dbReference>
<dbReference type="InterPro" id="IPR015422">
    <property type="entry name" value="PyrdxlP-dep_Trfase_small"/>
</dbReference>
<dbReference type="STRING" id="656916.A0A2G7ELL6"/>
<evidence type="ECO:0000256" key="3">
    <source>
        <dbReference type="RuleBase" id="RU362118"/>
    </source>
</evidence>
<dbReference type="GO" id="GO:0019346">
    <property type="term" value="P:transsulfuration"/>
    <property type="evidence" value="ECO:0007669"/>
    <property type="project" value="InterPro"/>
</dbReference>
<dbReference type="Gene3D" id="3.90.1150.10">
    <property type="entry name" value="Aspartate Aminotransferase, domain 1"/>
    <property type="match status" value="1"/>
</dbReference>
<evidence type="ECO:0000256" key="2">
    <source>
        <dbReference type="ARBA" id="ARBA00022898"/>
    </source>
</evidence>
<keyword evidence="2 3" id="KW-0663">Pyridoxal phosphate</keyword>
<evidence type="ECO:0000313" key="4">
    <source>
        <dbReference type="EMBL" id="PIG69266.1"/>
    </source>
</evidence>
<dbReference type="AlphaFoldDB" id="A0A2G7ELL6"/>
<dbReference type="InterPro" id="IPR000277">
    <property type="entry name" value="Cys/Met-Metab_PyrdxlP-dep_enz"/>
</dbReference>
<evidence type="ECO:0008006" key="6">
    <source>
        <dbReference type="Google" id="ProtNLM"/>
    </source>
</evidence>
<protein>
    <recommendedName>
        <fullName evidence="6">Pyridoxal phosphate-dependent transferase</fullName>
    </recommendedName>
</protein>
<comment type="similarity">
    <text evidence="3">Belongs to the trans-sulfuration enzymes family.</text>
</comment>
<accession>A0A2G7ELL6</accession>
<comment type="caution">
    <text evidence="4">The sequence shown here is derived from an EMBL/GenBank/DDBJ whole genome shotgun (WGS) entry which is preliminary data.</text>
</comment>
<dbReference type="InterPro" id="IPR051750">
    <property type="entry name" value="Trans-sulfuration_enzymes"/>
</dbReference>
<comment type="cofactor">
    <cofactor evidence="1 3">
        <name>pyridoxal 5'-phosphate</name>
        <dbReference type="ChEBI" id="CHEBI:597326"/>
    </cofactor>
</comment>